<protein>
    <submittedName>
        <fullName evidence="1">Uncharacterized protein</fullName>
    </submittedName>
</protein>
<proteinExistence type="predicted"/>
<sequence length="300" mass="31226">MTERFDCHHCEDSLFGRKYVLREEQPYCVACFEALFASTCEECGKLIGCDCKAPARWSTRAAAGTRPASSATAASSPSEPRASSRRTARTSACPAMRGSMPCSACSARSPSPPGASRTGSSPGTASASCAPPARSRCRASASRPATSSPTAWAASATYTPRSVPAAPTPSAGWAAPSTSPSRSGSGITTASTARSARCRWWGEASSRRGMTSCAPTAGRTSERPPTTLTPPPTQVPACAARRCCLLPPPAPGNAATRSPGHCRAFLCASQRHSPVQGLYSTLCLRRRKLMGTLGKGFDFL</sequence>
<name>A0AC11AQZ5_SHEEP</name>
<evidence type="ECO:0000313" key="1">
    <source>
        <dbReference type="Ensembl" id="ENSOARP00020002979.2"/>
    </source>
</evidence>
<reference evidence="1" key="1">
    <citation type="submission" date="2020-11" db="EMBL/GenBank/DDBJ databases">
        <authorList>
            <person name="Davenport K.M."/>
            <person name="Bickhart D.M."/>
            <person name="Smith T.P.L."/>
            <person name="Murdoch B.M."/>
            <person name="Rosen B.D."/>
        </authorList>
    </citation>
    <scope>NUCLEOTIDE SEQUENCE [LARGE SCALE GENOMIC DNA]</scope>
    <source>
        <strain evidence="1">OAR_USU_Benz2616</strain>
    </source>
</reference>
<organism evidence="1">
    <name type="scientific">Ovis aries</name>
    <name type="common">Sheep</name>
    <dbReference type="NCBI Taxonomy" id="9940"/>
    <lineage>
        <taxon>Eukaryota</taxon>
        <taxon>Metazoa</taxon>
        <taxon>Chordata</taxon>
        <taxon>Craniata</taxon>
        <taxon>Vertebrata</taxon>
        <taxon>Euteleostomi</taxon>
        <taxon>Mammalia</taxon>
        <taxon>Eutheria</taxon>
        <taxon>Laurasiatheria</taxon>
        <taxon>Artiodactyla</taxon>
        <taxon>Ruminantia</taxon>
        <taxon>Pecora</taxon>
        <taxon>Bovidae</taxon>
        <taxon>Caprinae</taxon>
        <taxon>Ovis</taxon>
    </lineage>
</organism>
<reference evidence="1" key="2">
    <citation type="submission" date="2025-08" db="UniProtKB">
        <authorList>
            <consortium name="Ensembl"/>
        </authorList>
    </citation>
    <scope>IDENTIFICATION</scope>
</reference>
<dbReference type="Ensembl" id="ENSOART00020003594.2">
    <property type="protein sequence ID" value="ENSOARP00020002979.2"/>
    <property type="gene ID" value="ENSOARG00020002357.2"/>
</dbReference>
<reference evidence="1" key="3">
    <citation type="submission" date="2025-09" db="UniProtKB">
        <authorList>
            <consortium name="Ensembl"/>
        </authorList>
    </citation>
    <scope>IDENTIFICATION</scope>
</reference>
<gene>
    <name evidence="1" type="primary">FHL2</name>
</gene>
<accession>A0AC11AQZ5</accession>